<proteinExistence type="inferred from homology"/>
<dbReference type="PANTHER" id="PTHR48090:SF10">
    <property type="entry name" value="GLUCOSYL-3-PHOSPHOGLYCERATE SYNTHASE"/>
    <property type="match status" value="1"/>
</dbReference>
<evidence type="ECO:0000313" key="8">
    <source>
        <dbReference type="Proteomes" id="UP000241010"/>
    </source>
</evidence>
<comment type="cofactor">
    <cofactor evidence="1">
        <name>Mg(2+)</name>
        <dbReference type="ChEBI" id="CHEBI:18420"/>
    </cofactor>
</comment>
<dbReference type="PANTHER" id="PTHR48090">
    <property type="entry name" value="UNDECAPRENYL-PHOSPHATE 4-DEOXY-4-FORMAMIDO-L-ARABINOSE TRANSFERASE-RELATED"/>
    <property type="match status" value="1"/>
</dbReference>
<evidence type="ECO:0000256" key="5">
    <source>
        <dbReference type="ARBA" id="ARBA00022842"/>
    </source>
</evidence>
<name>A0A2T4JZT3_9RHOB</name>
<dbReference type="InterPro" id="IPR050256">
    <property type="entry name" value="Glycosyltransferase_2"/>
</dbReference>
<evidence type="ECO:0000259" key="6">
    <source>
        <dbReference type="Pfam" id="PF00535"/>
    </source>
</evidence>
<keyword evidence="4 7" id="KW-0808">Transferase</keyword>
<dbReference type="RefSeq" id="WP_107662280.1">
    <property type="nucleotide sequence ID" value="NZ_PZKG01000005.1"/>
</dbReference>
<feature type="domain" description="Glycosyltransferase 2-like" evidence="6">
    <location>
        <begin position="9"/>
        <end position="118"/>
    </location>
</feature>
<dbReference type="SUPFAM" id="SSF53448">
    <property type="entry name" value="Nucleotide-diphospho-sugar transferases"/>
    <property type="match status" value="1"/>
</dbReference>
<accession>A0A2T4JZT3</accession>
<gene>
    <name evidence="7" type="ORF">C5F48_02255</name>
</gene>
<dbReference type="InterPro" id="IPR001173">
    <property type="entry name" value="Glyco_trans_2-like"/>
</dbReference>
<evidence type="ECO:0000256" key="2">
    <source>
        <dbReference type="ARBA" id="ARBA00006739"/>
    </source>
</evidence>
<evidence type="ECO:0000313" key="7">
    <source>
        <dbReference type="EMBL" id="PTE23431.1"/>
    </source>
</evidence>
<comment type="caution">
    <text evidence="7">The sequence shown here is derived from an EMBL/GenBank/DDBJ whole genome shotgun (WGS) entry which is preliminary data.</text>
</comment>
<dbReference type="EMBL" id="PZKG01000005">
    <property type="protein sequence ID" value="PTE23431.1"/>
    <property type="molecule type" value="Genomic_DNA"/>
</dbReference>
<keyword evidence="3" id="KW-0328">Glycosyltransferase</keyword>
<organism evidence="7 8">
    <name type="scientific">Cereibacter changlensis JA139</name>
    <dbReference type="NCBI Taxonomy" id="1188249"/>
    <lineage>
        <taxon>Bacteria</taxon>
        <taxon>Pseudomonadati</taxon>
        <taxon>Pseudomonadota</taxon>
        <taxon>Alphaproteobacteria</taxon>
        <taxon>Rhodobacterales</taxon>
        <taxon>Paracoccaceae</taxon>
        <taxon>Cereibacter</taxon>
    </lineage>
</organism>
<comment type="similarity">
    <text evidence="2">Belongs to the glycosyltransferase 2 family.</text>
</comment>
<reference evidence="7 8" key="1">
    <citation type="submission" date="2018-03" db="EMBL/GenBank/DDBJ databases">
        <title>Cereibacter changlensis.</title>
        <authorList>
            <person name="Meyer T.E."/>
            <person name="Miller S."/>
            <person name="Lodha T."/>
            <person name="Gandham S."/>
            <person name="Chintalapati S."/>
            <person name="Chintalapati V.R."/>
        </authorList>
    </citation>
    <scope>NUCLEOTIDE SEQUENCE [LARGE SCALE GENOMIC DNA]</scope>
    <source>
        <strain evidence="7 8">JA139</strain>
    </source>
</reference>
<dbReference type="Proteomes" id="UP000241010">
    <property type="component" value="Unassembled WGS sequence"/>
</dbReference>
<dbReference type="AlphaFoldDB" id="A0A2T4JZT3"/>
<dbReference type="OrthoDB" id="9815923at2"/>
<dbReference type="InterPro" id="IPR029044">
    <property type="entry name" value="Nucleotide-diphossugar_trans"/>
</dbReference>
<dbReference type="Gene3D" id="3.90.550.10">
    <property type="entry name" value="Spore Coat Polysaccharide Biosynthesis Protein SpsA, Chain A"/>
    <property type="match status" value="1"/>
</dbReference>
<dbReference type="Pfam" id="PF00535">
    <property type="entry name" value="Glycos_transf_2"/>
    <property type="match status" value="1"/>
</dbReference>
<evidence type="ECO:0000256" key="1">
    <source>
        <dbReference type="ARBA" id="ARBA00001946"/>
    </source>
</evidence>
<evidence type="ECO:0000256" key="4">
    <source>
        <dbReference type="ARBA" id="ARBA00022679"/>
    </source>
</evidence>
<sequence>MTRPSVGCLIPAYNEAARIGAVLAALRRHPLIDRLLVVDDGSTDGTAAVARAAGAEVLALSPNRGKTAAVAEGAAALQCDLLLLLDSDLTGLGAADVTALLSPVLRDEADVALSLRGNAPLAWRLIGVDYISGERVLPRAQLLAELERLRRLPRFGLEAHLNGVWIARGCRVAICRWPGVASPAKARKRGLVGGLRADLAMLRDIFRVISPAAALRQILRLRRQARRHASVALHR</sequence>
<protein>
    <submittedName>
        <fullName evidence="7">Glycosyl transferase</fullName>
    </submittedName>
</protein>
<keyword evidence="5" id="KW-0460">Magnesium</keyword>
<evidence type="ECO:0000256" key="3">
    <source>
        <dbReference type="ARBA" id="ARBA00022676"/>
    </source>
</evidence>
<dbReference type="GO" id="GO:0016757">
    <property type="term" value="F:glycosyltransferase activity"/>
    <property type="evidence" value="ECO:0007669"/>
    <property type="project" value="UniProtKB-KW"/>
</dbReference>
<keyword evidence="8" id="KW-1185">Reference proteome</keyword>